<evidence type="ECO:0000256" key="3">
    <source>
        <dbReference type="ARBA" id="ARBA00020975"/>
    </source>
</evidence>
<accession>A0A4T0NTM0</accession>
<evidence type="ECO:0000313" key="10">
    <source>
        <dbReference type="EMBL" id="TIB75064.1"/>
    </source>
</evidence>
<dbReference type="EMBL" id="SPRO01000073">
    <property type="protein sequence ID" value="TIC24283.1"/>
    <property type="molecule type" value="Genomic_DNA"/>
</dbReference>
<dbReference type="PANTHER" id="PTHR24016">
    <property type="entry name" value="CONSERVED OLIGOMERIC GOLGI COMPLEX SUBUNIT 4"/>
    <property type="match status" value="1"/>
</dbReference>
<comment type="caution">
    <text evidence="10">The sequence shown here is derived from an EMBL/GenBank/DDBJ whole genome shotgun (WGS) entry which is preliminary data.</text>
</comment>
<name>A0A4T0NTM0_9BASI</name>
<organism evidence="10 17">
    <name type="scientific">Wallemia mellicola</name>
    <dbReference type="NCBI Taxonomy" id="1708541"/>
    <lineage>
        <taxon>Eukaryota</taxon>
        <taxon>Fungi</taxon>
        <taxon>Dikarya</taxon>
        <taxon>Basidiomycota</taxon>
        <taxon>Wallemiomycotina</taxon>
        <taxon>Wallemiomycetes</taxon>
        <taxon>Wallemiales</taxon>
        <taxon>Wallemiaceae</taxon>
        <taxon>Wallemia</taxon>
    </lineage>
</organism>
<comment type="similarity">
    <text evidence="2">Belongs to the COG4 family.</text>
</comment>
<evidence type="ECO:0000256" key="8">
    <source>
        <dbReference type="ARBA" id="ARBA00031340"/>
    </source>
</evidence>
<dbReference type="AlphaFoldDB" id="A0A4T0NTM0"/>
<evidence type="ECO:0000313" key="12">
    <source>
        <dbReference type="EMBL" id="TIC24283.1"/>
    </source>
</evidence>
<dbReference type="SMART" id="SM00762">
    <property type="entry name" value="Cog4"/>
    <property type="match status" value="1"/>
</dbReference>
<keyword evidence="7" id="KW-0472">Membrane</keyword>
<protein>
    <recommendedName>
        <fullName evidence="3">Conserved oligomeric Golgi complex subunit 4</fullName>
    </recommendedName>
    <alternativeName>
        <fullName evidence="8">Component of oligomeric Golgi complex 4</fullName>
    </alternativeName>
</protein>
<dbReference type="Gene3D" id="1.20.58.1970">
    <property type="match status" value="1"/>
</dbReference>
<proteinExistence type="inferred from homology"/>
<dbReference type="GO" id="GO:0015031">
    <property type="term" value="P:protein transport"/>
    <property type="evidence" value="ECO:0007669"/>
    <property type="project" value="UniProtKB-KW"/>
</dbReference>
<evidence type="ECO:0000256" key="6">
    <source>
        <dbReference type="ARBA" id="ARBA00023034"/>
    </source>
</evidence>
<evidence type="ECO:0000313" key="15">
    <source>
        <dbReference type="Proteomes" id="UP000307169"/>
    </source>
</evidence>
<evidence type="ECO:0000256" key="1">
    <source>
        <dbReference type="ARBA" id="ARBA00004395"/>
    </source>
</evidence>
<reference evidence="14 15" key="1">
    <citation type="submission" date="2019-03" db="EMBL/GenBank/DDBJ databases">
        <title>Sequencing 25 genomes of Wallemia mellicola.</title>
        <authorList>
            <person name="Gostincar C."/>
        </authorList>
    </citation>
    <scope>NUCLEOTIDE SEQUENCE [LARGE SCALE GENOMIC DNA]</scope>
    <source>
        <strain evidence="11 15">EXF-1262</strain>
        <strain evidence="13 16">EXF-1274</strain>
        <strain evidence="10 17">EXF-6152</strain>
        <strain evidence="12 14">EXF-8738</strain>
    </source>
</reference>
<sequence>MEVKNKLNLLEDAEKSLDKLLETQNKNTLSLDLADLDKLTEELSAFRMSLGGKLENARKFHNKLSDLDTQQQRLSGGLDMVRKTQSLQSSLRMLDMAIDERDYDQASLYAQRALSIPHSIINSEFADTVIPSTHHPEPPLQRLDNSLDTLNEIFIKHFNDASANLNQMEISRFFKLFPKINKKLDGITVYSNFVVSLIQRKFKGSLESLSSVRILLDHLANVIEDHQPVVSKYYGEEYMYTVLQTLLKELDEKADIIFKNWSSGIVDIDTSDFKSTNAIISQITSLSSHWSAFKLFILSNLGTEDKYKQLLHSSRTSALLNQYLNENYISLEMNYFKNSLRKAIEVDETDEDSTPYTSSVLDDAFYVYKIILDRLVGCGNISILKNALGSITDLFETVLIDNLQSEFAKAIKPRTSKMISQQAKTNYNTYNTYNHKSKIVRVSACLNNLDLCSEYNIRILSNLMNERTLQRSYEDVDMAFVRDTLSGLKRMSDTAQSCLANCVDIFFTSTFKSNIKEILKTAINVTNYDKSVDHQSTLFVVIFEREWSQLFDEWATGLTTNNFDEVFVKAVTNLIQLWENIVFNSRFSGSGAIQFEKDVHGLLSLLNGMSTVGIRESFSRIRQISSVLNETSDENSSHYWKLSNSEIQTLQSMKLSNVF</sequence>
<keyword evidence="4" id="KW-0813">Transport</keyword>
<evidence type="ECO:0000256" key="4">
    <source>
        <dbReference type="ARBA" id="ARBA00022448"/>
    </source>
</evidence>
<dbReference type="InterPro" id="IPR048684">
    <property type="entry name" value="COG4_C"/>
</dbReference>
<dbReference type="Proteomes" id="UP000309601">
    <property type="component" value="Unassembled WGS sequence"/>
</dbReference>
<dbReference type="Proteomes" id="UP000310685">
    <property type="component" value="Unassembled WGS sequence"/>
</dbReference>
<dbReference type="InterPro" id="IPR013167">
    <property type="entry name" value="COG4_M"/>
</dbReference>
<dbReference type="Pfam" id="PF08318">
    <property type="entry name" value="COG4_m"/>
    <property type="match status" value="2"/>
</dbReference>
<dbReference type="EMBL" id="SPRH01000069">
    <property type="protein sequence ID" value="TIB96180.1"/>
    <property type="molecule type" value="Genomic_DNA"/>
</dbReference>
<keyword evidence="6" id="KW-0333">Golgi apparatus</keyword>
<dbReference type="EMBL" id="SPRW01000068">
    <property type="protein sequence ID" value="TIC61032.1"/>
    <property type="molecule type" value="Genomic_DNA"/>
</dbReference>
<evidence type="ECO:0000313" key="13">
    <source>
        <dbReference type="EMBL" id="TIC61032.1"/>
    </source>
</evidence>
<keyword evidence="5" id="KW-0653">Protein transport</keyword>
<evidence type="ECO:0000313" key="17">
    <source>
        <dbReference type="Proteomes" id="UP000310685"/>
    </source>
</evidence>
<dbReference type="InterPro" id="IPR048680">
    <property type="entry name" value="COG4_N"/>
</dbReference>
<feature type="domain" description="COG4 transport protein middle alpha-helical bundle" evidence="9">
    <location>
        <begin position="143"/>
        <end position="408"/>
    </location>
</feature>
<dbReference type="PANTHER" id="PTHR24016:SF0">
    <property type="entry name" value="CONSERVED OLIGOMERIC GOLGI COMPLEX SUBUNIT 4"/>
    <property type="match status" value="1"/>
</dbReference>
<dbReference type="Proteomes" id="UP000307169">
    <property type="component" value="Unassembled WGS sequence"/>
</dbReference>
<dbReference type="Proteomes" id="UP000305647">
    <property type="component" value="Unassembled WGS sequence"/>
</dbReference>
<evidence type="ECO:0000256" key="5">
    <source>
        <dbReference type="ARBA" id="ARBA00022927"/>
    </source>
</evidence>
<dbReference type="GO" id="GO:0000139">
    <property type="term" value="C:Golgi membrane"/>
    <property type="evidence" value="ECO:0007669"/>
    <property type="project" value="UniProtKB-SubCell"/>
</dbReference>
<dbReference type="InterPro" id="IPR048682">
    <property type="entry name" value="COG4"/>
</dbReference>
<evidence type="ECO:0000313" key="11">
    <source>
        <dbReference type="EMBL" id="TIB96180.1"/>
    </source>
</evidence>
<comment type="subcellular location">
    <subcellularLocation>
        <location evidence="1">Golgi apparatus membrane</location>
        <topology evidence="1">Peripheral membrane protein</topology>
    </subcellularLocation>
</comment>
<evidence type="ECO:0000313" key="16">
    <source>
        <dbReference type="Proteomes" id="UP000309601"/>
    </source>
</evidence>
<evidence type="ECO:0000313" key="14">
    <source>
        <dbReference type="Proteomes" id="UP000305647"/>
    </source>
</evidence>
<gene>
    <name evidence="13" type="ORF">E3Q02_04045</name>
    <name evidence="12" type="ORF">E3Q10_04090</name>
    <name evidence="11" type="ORF">E3Q17_03954</name>
    <name evidence="10" type="ORF">E3Q22_04041</name>
</gene>
<dbReference type="EMBL" id="SPRC01000066">
    <property type="protein sequence ID" value="TIB75064.1"/>
    <property type="molecule type" value="Genomic_DNA"/>
</dbReference>
<evidence type="ECO:0000259" key="9">
    <source>
        <dbReference type="SMART" id="SM00762"/>
    </source>
</evidence>
<evidence type="ECO:0000256" key="7">
    <source>
        <dbReference type="ARBA" id="ARBA00023136"/>
    </source>
</evidence>
<dbReference type="Pfam" id="PF20663">
    <property type="entry name" value="COG4_N"/>
    <property type="match status" value="1"/>
</dbReference>
<dbReference type="Pfam" id="PF20662">
    <property type="entry name" value="COG4_C"/>
    <property type="match status" value="1"/>
</dbReference>
<evidence type="ECO:0000256" key="2">
    <source>
        <dbReference type="ARBA" id="ARBA00009215"/>
    </source>
</evidence>